<dbReference type="AlphaFoldDB" id="A0AAE0YMY3"/>
<dbReference type="Pfam" id="PF07703">
    <property type="entry name" value="A2M_BRD"/>
    <property type="match status" value="1"/>
</dbReference>
<dbReference type="Gene3D" id="2.60.40.2950">
    <property type="match status" value="1"/>
</dbReference>
<reference evidence="5" key="1">
    <citation type="journal article" date="2023" name="G3 (Bethesda)">
        <title>A reference genome for the long-term kleptoplast-retaining sea slug Elysia crispata morphotype clarki.</title>
        <authorList>
            <person name="Eastman K.E."/>
            <person name="Pendleton A.L."/>
            <person name="Shaikh M.A."/>
            <person name="Suttiyut T."/>
            <person name="Ogas R."/>
            <person name="Tomko P."/>
            <person name="Gavelis G."/>
            <person name="Widhalm J.R."/>
            <person name="Wisecaver J.H."/>
        </authorList>
    </citation>
    <scope>NUCLEOTIDE SEQUENCE</scope>
    <source>
        <strain evidence="5">ECLA1</strain>
    </source>
</reference>
<keyword evidence="6" id="KW-1185">Reference proteome</keyword>
<dbReference type="Gene3D" id="2.60.40.1940">
    <property type="match status" value="1"/>
</dbReference>
<gene>
    <name evidence="5" type="ORF">RRG08_024010</name>
</gene>
<keyword evidence="1" id="KW-0732">Signal</keyword>
<dbReference type="InterPro" id="IPR013783">
    <property type="entry name" value="Ig-like_fold"/>
</dbReference>
<dbReference type="FunFam" id="2.60.40.1930:FF:000001">
    <property type="entry name" value="CD109 isoform 3"/>
    <property type="match status" value="1"/>
</dbReference>
<dbReference type="SMART" id="SM01359">
    <property type="entry name" value="A2M_N_2"/>
    <property type="match status" value="1"/>
</dbReference>
<evidence type="ECO:0000313" key="5">
    <source>
        <dbReference type="EMBL" id="KAK3751255.1"/>
    </source>
</evidence>
<organism evidence="5 6">
    <name type="scientific">Elysia crispata</name>
    <name type="common">lettuce slug</name>
    <dbReference type="NCBI Taxonomy" id="231223"/>
    <lineage>
        <taxon>Eukaryota</taxon>
        <taxon>Metazoa</taxon>
        <taxon>Spiralia</taxon>
        <taxon>Lophotrochozoa</taxon>
        <taxon>Mollusca</taxon>
        <taxon>Gastropoda</taxon>
        <taxon>Heterobranchia</taxon>
        <taxon>Euthyneura</taxon>
        <taxon>Panpulmonata</taxon>
        <taxon>Sacoglossa</taxon>
        <taxon>Placobranchoidea</taxon>
        <taxon>Plakobranchidae</taxon>
        <taxon>Elysia</taxon>
    </lineage>
</organism>
<dbReference type="PANTHER" id="PTHR11412:SF136">
    <property type="entry name" value="CD109 ANTIGEN"/>
    <property type="match status" value="1"/>
</dbReference>
<dbReference type="Pfam" id="PF01835">
    <property type="entry name" value="MG2"/>
    <property type="match status" value="1"/>
</dbReference>
<evidence type="ECO:0000256" key="2">
    <source>
        <dbReference type="ARBA" id="ARBA00022966"/>
    </source>
</evidence>
<dbReference type="EMBL" id="JAWDGP010005834">
    <property type="protein sequence ID" value="KAK3751255.1"/>
    <property type="molecule type" value="Genomic_DNA"/>
</dbReference>
<name>A0AAE0YMY3_9GAST</name>
<evidence type="ECO:0000256" key="1">
    <source>
        <dbReference type="ARBA" id="ARBA00022729"/>
    </source>
</evidence>
<keyword evidence="3" id="KW-0325">Glycoprotein</keyword>
<dbReference type="Gene3D" id="2.60.40.1930">
    <property type="match status" value="2"/>
</dbReference>
<evidence type="ECO:0000259" key="4">
    <source>
        <dbReference type="SMART" id="SM01359"/>
    </source>
</evidence>
<protein>
    <recommendedName>
        <fullName evidence="4">Alpha-2-macroglobulin bait region domain-containing protein</fullName>
    </recommendedName>
</protein>
<evidence type="ECO:0000313" key="6">
    <source>
        <dbReference type="Proteomes" id="UP001283361"/>
    </source>
</evidence>
<dbReference type="InterPro" id="IPR011625">
    <property type="entry name" value="A2M_N_BRD"/>
</dbReference>
<dbReference type="Gene3D" id="2.60.40.10">
    <property type="entry name" value="Immunoglobulins"/>
    <property type="match status" value="1"/>
</dbReference>
<proteinExistence type="predicted"/>
<keyword evidence="2" id="KW-0882">Thioester bond</keyword>
<feature type="domain" description="Alpha-2-macroglobulin bait region" evidence="4">
    <location>
        <begin position="485"/>
        <end position="621"/>
    </location>
</feature>
<accession>A0AAE0YMY3</accession>
<dbReference type="GO" id="GO:0004866">
    <property type="term" value="F:endopeptidase inhibitor activity"/>
    <property type="evidence" value="ECO:0007669"/>
    <property type="project" value="InterPro"/>
</dbReference>
<dbReference type="Proteomes" id="UP001283361">
    <property type="component" value="Unassembled WGS sequence"/>
</dbReference>
<dbReference type="InterPro" id="IPR041555">
    <property type="entry name" value="MG3"/>
</dbReference>
<dbReference type="PANTHER" id="PTHR11412">
    <property type="entry name" value="MACROGLOBULIN / COMPLEMENT"/>
    <property type="match status" value="1"/>
</dbReference>
<dbReference type="InterPro" id="IPR002890">
    <property type="entry name" value="MG2"/>
</dbReference>
<dbReference type="Pfam" id="PF17791">
    <property type="entry name" value="MG3"/>
    <property type="match status" value="1"/>
</dbReference>
<sequence>MPFVMITRLPSDPQVCKLICKMMTVLLMLVAMTTSITHATNSSGTYVVMSPSKLRPHSDFTVSVNILKAPQDVDVTATIHQSANSTPIASASGTFQAGSPGTLDLKIPRSLISTSYTLTVEGKGGLTFTNSTALGYSSKEFSLFIQTDKGIYKAGDTVNFRVFGMYSDLKPYPEPLDINIYDKDSNKIKQWLKVTPKDGVVTQKLKLSSQPTLGDWKISVQASRIHTEKVFAVAEYVLPKFEVSVILSSYVLTTETDVTATIKAKYTYGKPVKGTADVAVKFLYSYYFNGDSRPETIITFPNIAINGETKVTFPLSKVKSIHSYLNKNILVVSANVTEDLTNNVMTGNATVTMYDNGVKLEFPDTNPKTFKPGLEYTALLKISQPDGLPVNPSSEQITVSTAVTVELPQPTKSTTTTRPFFRPYYKPTKRINLPDVSLSVPSNGMVAIPVTVQSEATDVTITAKLSGVQTSLRLGKSRSPSSSYIQLALKTTSKIQAGDMIDLEVASTQPLTQLIYQVLSRGSIVKAGSVTSQNKMIQAFSLTTDASMAPNARIVVYYVRMDGEIVTDSISFSVDGAFLNKVSVKVNTTNTEPADPVAITVDADPSSVAHLAAIDQSVLLLRSGNDVTADDVMEELEGYDTISPRKNSRFGDGIIPDCFNCRRKRSIWWGWPVYYGGSDAKQILENSGVKVLTDCLVYHFEEPFRPIFRRGGFFGGGVRRAFKALSADNTMAKKAPPAEKSPSEHQKLRVNFVESWLWTEISLGAIRWEKNINFFKEPSPGGFGFLMGDINVFKKAGGLIVPIVAPVPPAAPQQDADLKEPVSTRQFFPDTWFWTELKLSGSVHLLL</sequence>
<dbReference type="Gene3D" id="6.20.50.160">
    <property type="match status" value="1"/>
</dbReference>
<comment type="caution">
    <text evidence="5">The sequence shown here is derived from an EMBL/GenBank/DDBJ whole genome shotgun (WGS) entry which is preliminary data.</text>
</comment>
<dbReference type="InterPro" id="IPR050473">
    <property type="entry name" value="A2M/Complement_sys"/>
</dbReference>
<evidence type="ECO:0000256" key="3">
    <source>
        <dbReference type="ARBA" id="ARBA00023180"/>
    </source>
</evidence>